<feature type="transmembrane region" description="Helical" evidence="1">
    <location>
        <begin position="58"/>
        <end position="75"/>
    </location>
</feature>
<keyword evidence="1" id="KW-0472">Membrane</keyword>
<feature type="transmembrane region" description="Helical" evidence="1">
    <location>
        <begin position="294"/>
        <end position="312"/>
    </location>
</feature>
<gene>
    <name evidence="3" type="ORF">SGRAN_1539</name>
</gene>
<evidence type="ECO:0000313" key="3">
    <source>
        <dbReference type="EMBL" id="AMG73923.1"/>
    </source>
</evidence>
<sequence length="335" mass="37379">MLSITTLPSSTQHDPTIVTGSPVQRALVEQWLWITFLLLCFLDTAWLAVTSLTLSSNSWWMLIRLLPFAMLCMWGSVRLNRWPRFKLLCEGSLFMTVAWPALRLLNHLTMTTGLPLADIQLAAADNMMGFDWITYLGLLDRAPTLLGIMDFLYTSLSIYVAAFFIIVALFSREPLMACREFISIFFLSALTFSLVGSFFPALSAATHYAPLPEFNHFDPHIGAYHLDHLVALRTDIDHRLNLANMPGLVTFPSFHTAIGIIAIYCCRSMPLLLALSLLLNSLMIASTPLFGAHYLIDIIGGTFIAIAIIALYRIGSRLPVHIPPIDDRAPATNSY</sequence>
<evidence type="ECO:0000313" key="4">
    <source>
        <dbReference type="Proteomes" id="UP000058599"/>
    </source>
</evidence>
<keyword evidence="1" id="KW-1133">Transmembrane helix</keyword>
<organism evidence="3 4">
    <name type="scientific">Sphingopyxis granuli</name>
    <dbReference type="NCBI Taxonomy" id="267128"/>
    <lineage>
        <taxon>Bacteria</taxon>
        <taxon>Pseudomonadati</taxon>
        <taxon>Pseudomonadota</taxon>
        <taxon>Alphaproteobacteria</taxon>
        <taxon>Sphingomonadales</taxon>
        <taxon>Sphingomonadaceae</taxon>
        <taxon>Sphingopyxis</taxon>
    </lineage>
</organism>
<dbReference type="EMBL" id="CP012199">
    <property type="protein sequence ID" value="AMG73923.1"/>
    <property type="molecule type" value="Genomic_DNA"/>
</dbReference>
<dbReference type="AlphaFoldDB" id="A0AA86GME4"/>
<evidence type="ECO:0000259" key="2">
    <source>
        <dbReference type="Pfam" id="PF14378"/>
    </source>
</evidence>
<feature type="transmembrane region" description="Helical" evidence="1">
    <location>
        <begin position="151"/>
        <end position="170"/>
    </location>
</feature>
<keyword evidence="1" id="KW-0812">Transmembrane</keyword>
<dbReference type="Proteomes" id="UP000058599">
    <property type="component" value="Chromosome"/>
</dbReference>
<dbReference type="InterPro" id="IPR026841">
    <property type="entry name" value="Aur1/Ipt1"/>
</dbReference>
<feature type="transmembrane region" description="Helical" evidence="1">
    <location>
        <begin position="182"/>
        <end position="202"/>
    </location>
</feature>
<feature type="transmembrane region" description="Helical" evidence="1">
    <location>
        <begin position="245"/>
        <end position="264"/>
    </location>
</feature>
<feature type="transmembrane region" description="Helical" evidence="1">
    <location>
        <begin position="271"/>
        <end position="288"/>
    </location>
</feature>
<name>A0AA86GME4_9SPHN</name>
<evidence type="ECO:0000256" key="1">
    <source>
        <dbReference type="SAM" id="Phobius"/>
    </source>
</evidence>
<feature type="transmembrane region" description="Helical" evidence="1">
    <location>
        <begin position="31"/>
        <end position="52"/>
    </location>
</feature>
<dbReference type="GO" id="GO:0016020">
    <property type="term" value="C:membrane"/>
    <property type="evidence" value="ECO:0007669"/>
    <property type="project" value="UniProtKB-SubCell"/>
</dbReference>
<accession>A0AA86GME4</accession>
<keyword evidence="4" id="KW-1185">Reference proteome</keyword>
<dbReference type="Pfam" id="PF14378">
    <property type="entry name" value="PAP2_3"/>
    <property type="match status" value="1"/>
</dbReference>
<reference evidence="3 4" key="1">
    <citation type="journal article" date="2016" name="BMC Genomics">
        <title>Genomic analysis of the nitrate-respiring Sphingopyxis granuli (formerly Sphingomonas macrogoltabida) strain TFA.</title>
        <authorList>
            <person name="Garcia-Romero I."/>
            <person name="Perez-Pulido A.J."/>
            <person name="Gonzalez-Flores Y.E."/>
            <person name="Reyes-Ramirez F."/>
            <person name="Santero E."/>
            <person name="Floriano B."/>
        </authorList>
    </citation>
    <scope>NUCLEOTIDE SEQUENCE [LARGE SCALE GENOMIC DNA]</scope>
    <source>
        <strain evidence="3 4">TFA</strain>
    </source>
</reference>
<feature type="domain" description="Inositolphosphotransferase Aur1/Ipt1" evidence="2">
    <location>
        <begin position="120"/>
        <end position="311"/>
    </location>
</feature>
<protein>
    <recommendedName>
        <fullName evidence="2">Inositolphosphotransferase Aur1/Ipt1 domain-containing protein</fullName>
    </recommendedName>
</protein>
<dbReference type="KEGG" id="sgi:SGRAN_1539"/>
<proteinExistence type="predicted"/>